<dbReference type="InterPro" id="IPR016174">
    <property type="entry name" value="Di-haem_cyt_TM"/>
</dbReference>
<dbReference type="GO" id="GO:0009055">
    <property type="term" value="F:electron transfer activity"/>
    <property type="evidence" value="ECO:0007669"/>
    <property type="project" value="InterPro"/>
</dbReference>
<keyword evidence="3 6" id="KW-0812">Transmembrane</keyword>
<organism evidence="8 9">
    <name type="scientific">Candidatus Desulfatibia vada</name>
    <dbReference type="NCBI Taxonomy" id="2841696"/>
    <lineage>
        <taxon>Bacteria</taxon>
        <taxon>Pseudomonadati</taxon>
        <taxon>Thermodesulfobacteriota</taxon>
        <taxon>Desulfobacteria</taxon>
        <taxon>Desulfobacterales</taxon>
        <taxon>Desulfobacterales incertae sedis</taxon>
        <taxon>Candidatus Desulfatibia</taxon>
    </lineage>
</organism>
<evidence type="ECO:0000256" key="4">
    <source>
        <dbReference type="ARBA" id="ARBA00022989"/>
    </source>
</evidence>
<evidence type="ECO:0000313" key="8">
    <source>
        <dbReference type="EMBL" id="MBC8431235.1"/>
    </source>
</evidence>
<reference evidence="8 9" key="1">
    <citation type="submission" date="2020-08" db="EMBL/GenBank/DDBJ databases">
        <title>Bridging the membrane lipid divide: bacteria of the FCB group superphylum have the potential to synthesize archaeal ether lipids.</title>
        <authorList>
            <person name="Villanueva L."/>
            <person name="Von Meijenfeldt F.A.B."/>
            <person name="Westbye A.B."/>
            <person name="Yadav S."/>
            <person name="Hopmans E.C."/>
            <person name="Dutilh B.E."/>
            <person name="Sinninghe Damste J.S."/>
        </authorList>
    </citation>
    <scope>NUCLEOTIDE SEQUENCE [LARGE SCALE GENOMIC DNA]</scope>
    <source>
        <strain evidence="8">NIOZ-UU17</strain>
    </source>
</reference>
<dbReference type="Proteomes" id="UP000605201">
    <property type="component" value="Unassembled WGS sequence"/>
</dbReference>
<proteinExistence type="predicted"/>
<dbReference type="Gene3D" id="1.20.950.20">
    <property type="entry name" value="Transmembrane di-heme cytochromes, Chain C"/>
    <property type="match status" value="1"/>
</dbReference>
<feature type="transmembrane region" description="Helical" evidence="6">
    <location>
        <begin position="245"/>
        <end position="268"/>
    </location>
</feature>
<comment type="subcellular location">
    <subcellularLocation>
        <location evidence="1">Cell membrane</location>
        <topology evidence="1">Multi-pass membrane protein</topology>
    </subcellularLocation>
</comment>
<comment type="caution">
    <text evidence="8">The sequence shown here is derived from an EMBL/GenBank/DDBJ whole genome shotgun (WGS) entry which is preliminary data.</text>
</comment>
<dbReference type="GO" id="GO:0005886">
    <property type="term" value="C:plasma membrane"/>
    <property type="evidence" value="ECO:0007669"/>
    <property type="project" value="UniProtKB-SubCell"/>
</dbReference>
<dbReference type="GO" id="GO:0022904">
    <property type="term" value="P:respiratory electron transport chain"/>
    <property type="evidence" value="ECO:0007669"/>
    <property type="project" value="InterPro"/>
</dbReference>
<feature type="domain" description="Cytochrome b561 bacterial/Ni-hydrogenase" evidence="7">
    <location>
        <begin position="8"/>
        <end position="189"/>
    </location>
</feature>
<evidence type="ECO:0000313" key="9">
    <source>
        <dbReference type="Proteomes" id="UP000605201"/>
    </source>
</evidence>
<evidence type="ECO:0000256" key="6">
    <source>
        <dbReference type="SAM" id="Phobius"/>
    </source>
</evidence>
<dbReference type="SUPFAM" id="SSF81342">
    <property type="entry name" value="Transmembrane di-heme cytochromes"/>
    <property type="match status" value="1"/>
</dbReference>
<evidence type="ECO:0000259" key="7">
    <source>
        <dbReference type="Pfam" id="PF01292"/>
    </source>
</evidence>
<dbReference type="EMBL" id="JACNIG010000122">
    <property type="protein sequence ID" value="MBC8431235.1"/>
    <property type="molecule type" value="Genomic_DNA"/>
</dbReference>
<feature type="transmembrane region" description="Helical" evidence="6">
    <location>
        <begin position="58"/>
        <end position="78"/>
    </location>
</feature>
<keyword evidence="2" id="KW-1003">Cell membrane</keyword>
<dbReference type="Pfam" id="PF01292">
    <property type="entry name" value="Ni_hydr_CYTB"/>
    <property type="match status" value="1"/>
</dbReference>
<evidence type="ECO:0000256" key="5">
    <source>
        <dbReference type="ARBA" id="ARBA00023136"/>
    </source>
</evidence>
<sequence length="275" mass="31330">MPTMYIKRFSILDRVFHVFLMLTFLTQTATGFSRLFITTAWGKQLSSLFGGYESCGLIHRRAGMIMVAGFLVHIIYLLTRINWQNLGQSLFGPDSLIPNLDDVRHILQRILWTFGIGSPPELNRWAYWEKFDYWAVFWGMPLLAVTGLMLIYPIISSRYVPGWSLNVAALLHKAEAILAVTYIFIVHFFVGHLRPTCFPMNEVMFSGGLPLEEALEEKPAWVARLKAEGKLESATADPPALWFRAVYFVFGYGALGFGLYMLINGLIYSPYVTLH</sequence>
<evidence type="ECO:0000256" key="2">
    <source>
        <dbReference type="ARBA" id="ARBA00022475"/>
    </source>
</evidence>
<feature type="transmembrane region" description="Helical" evidence="6">
    <location>
        <begin position="133"/>
        <end position="155"/>
    </location>
</feature>
<dbReference type="InterPro" id="IPR011577">
    <property type="entry name" value="Cyt_b561_bac/Ni-Hgenase"/>
</dbReference>
<protein>
    <submittedName>
        <fullName evidence="8">Cytochrome b/b6 domain-containing protein</fullName>
    </submittedName>
</protein>
<name>A0A8J6P1M9_9BACT</name>
<accession>A0A8J6P1M9</accession>
<keyword evidence="4 6" id="KW-1133">Transmembrane helix</keyword>
<evidence type="ECO:0000256" key="3">
    <source>
        <dbReference type="ARBA" id="ARBA00022692"/>
    </source>
</evidence>
<gene>
    <name evidence="8" type="ORF">H8D96_04890</name>
</gene>
<dbReference type="AlphaFoldDB" id="A0A8J6P1M9"/>
<keyword evidence="5 6" id="KW-0472">Membrane</keyword>
<feature type="transmembrane region" description="Helical" evidence="6">
    <location>
        <begin position="167"/>
        <end position="190"/>
    </location>
</feature>
<evidence type="ECO:0000256" key="1">
    <source>
        <dbReference type="ARBA" id="ARBA00004651"/>
    </source>
</evidence>